<evidence type="ECO:0000313" key="5">
    <source>
        <dbReference type="Proteomes" id="UP000270299"/>
    </source>
</evidence>
<evidence type="ECO:0000259" key="3">
    <source>
        <dbReference type="PROSITE" id="PS51186"/>
    </source>
</evidence>
<proteinExistence type="predicted"/>
<accession>A0A3L6ZNL3</accession>
<dbReference type="InterPro" id="IPR000182">
    <property type="entry name" value="GNAT_dom"/>
</dbReference>
<evidence type="ECO:0000256" key="1">
    <source>
        <dbReference type="ARBA" id="ARBA00022679"/>
    </source>
</evidence>
<evidence type="ECO:0000256" key="2">
    <source>
        <dbReference type="ARBA" id="ARBA00023315"/>
    </source>
</evidence>
<sequence>MSGVTILSPTEDDWHRVRDLRLEMLRDTPIAFMETVEAAEQLTEETWRMRANRGSTPESIQLVAVDSSGAWVGTMSGFVDRIDVGGPLLVGVFVSPGSRGREAGVTDALLDAIEDWARGQADSLTLQVHEDNSRAIAYYRRRGYELTGHAIPYNLDPTRNELEMRRLLR</sequence>
<dbReference type="InterPro" id="IPR050832">
    <property type="entry name" value="Bact_Acetyltransf"/>
</dbReference>
<keyword evidence="2" id="KW-0012">Acyltransferase</keyword>
<dbReference type="PANTHER" id="PTHR43877:SF2">
    <property type="entry name" value="AMINOALKYLPHOSPHONATE N-ACETYLTRANSFERASE-RELATED"/>
    <property type="match status" value="1"/>
</dbReference>
<organism evidence="4 5">
    <name type="scientific">Mycetocola manganoxydans</name>
    <dbReference type="NCBI Taxonomy" id="699879"/>
    <lineage>
        <taxon>Bacteria</taxon>
        <taxon>Bacillati</taxon>
        <taxon>Actinomycetota</taxon>
        <taxon>Actinomycetes</taxon>
        <taxon>Micrococcales</taxon>
        <taxon>Microbacteriaceae</taxon>
        <taxon>Mycetocola</taxon>
    </lineage>
</organism>
<dbReference type="Gene3D" id="3.40.630.30">
    <property type="match status" value="1"/>
</dbReference>
<comment type="caution">
    <text evidence="4">The sequence shown here is derived from an EMBL/GenBank/DDBJ whole genome shotgun (WGS) entry which is preliminary data.</text>
</comment>
<dbReference type="EMBL" id="RCUV01000013">
    <property type="protein sequence ID" value="RLP69378.1"/>
    <property type="molecule type" value="Genomic_DNA"/>
</dbReference>
<dbReference type="InterPro" id="IPR016181">
    <property type="entry name" value="Acyl_CoA_acyltransferase"/>
</dbReference>
<dbReference type="CDD" id="cd04301">
    <property type="entry name" value="NAT_SF"/>
    <property type="match status" value="1"/>
</dbReference>
<gene>
    <name evidence="4" type="ORF">D9V29_11685</name>
</gene>
<dbReference type="RefSeq" id="WP_121673509.1">
    <property type="nucleotide sequence ID" value="NZ_BMXM01000009.1"/>
</dbReference>
<dbReference type="PROSITE" id="PS51186">
    <property type="entry name" value="GNAT"/>
    <property type="match status" value="1"/>
</dbReference>
<feature type="domain" description="N-acetyltransferase" evidence="3">
    <location>
        <begin position="4"/>
        <end position="169"/>
    </location>
</feature>
<reference evidence="4 5" key="1">
    <citation type="submission" date="2018-10" db="EMBL/GenBank/DDBJ databases">
        <authorList>
            <person name="Li J."/>
        </authorList>
    </citation>
    <scope>NUCLEOTIDE SEQUENCE [LARGE SCALE GENOMIC DNA]</scope>
    <source>
        <strain evidence="4 5">CCTCC AB209002</strain>
    </source>
</reference>
<dbReference type="Pfam" id="PF00583">
    <property type="entry name" value="Acetyltransf_1"/>
    <property type="match status" value="1"/>
</dbReference>
<keyword evidence="1 4" id="KW-0808">Transferase</keyword>
<protein>
    <submittedName>
        <fullName evidence="4">GNAT family N-acetyltransferase</fullName>
    </submittedName>
</protein>
<keyword evidence="5" id="KW-1185">Reference proteome</keyword>
<dbReference type="PANTHER" id="PTHR43877">
    <property type="entry name" value="AMINOALKYLPHOSPHONATE N-ACETYLTRANSFERASE-RELATED-RELATED"/>
    <property type="match status" value="1"/>
</dbReference>
<dbReference type="AlphaFoldDB" id="A0A3L6ZNL3"/>
<dbReference type="OrthoDB" id="9799092at2"/>
<name>A0A3L6ZNL3_9MICO</name>
<dbReference type="GO" id="GO:0016747">
    <property type="term" value="F:acyltransferase activity, transferring groups other than amino-acyl groups"/>
    <property type="evidence" value="ECO:0007669"/>
    <property type="project" value="InterPro"/>
</dbReference>
<dbReference type="SUPFAM" id="SSF55729">
    <property type="entry name" value="Acyl-CoA N-acyltransferases (Nat)"/>
    <property type="match status" value="1"/>
</dbReference>
<dbReference type="Proteomes" id="UP000270299">
    <property type="component" value="Unassembled WGS sequence"/>
</dbReference>
<evidence type="ECO:0000313" key="4">
    <source>
        <dbReference type="EMBL" id="RLP69378.1"/>
    </source>
</evidence>